<keyword evidence="1" id="KW-0547">Nucleotide-binding</keyword>
<keyword evidence="1" id="KW-0347">Helicase</keyword>
<keyword evidence="1" id="KW-0378">Hydrolase</keyword>
<dbReference type="InterPro" id="IPR050625">
    <property type="entry name" value="ParA/MinD_ATPase"/>
</dbReference>
<evidence type="ECO:0000313" key="2">
    <source>
        <dbReference type="Proteomes" id="UP000186292"/>
    </source>
</evidence>
<dbReference type="GO" id="GO:0004386">
    <property type="term" value="F:helicase activity"/>
    <property type="evidence" value="ECO:0007669"/>
    <property type="project" value="UniProtKB-KW"/>
</dbReference>
<dbReference type="STRING" id="1161099.SAMN05444817_101129"/>
<accession>A0A1N7INM4</accession>
<dbReference type="PANTHER" id="PTHR43384:SF11">
    <property type="entry name" value="SEPTUM SITE DETERMINING PROTEIN"/>
    <property type="match status" value="1"/>
</dbReference>
<dbReference type="GO" id="GO:0005524">
    <property type="term" value="F:ATP binding"/>
    <property type="evidence" value="ECO:0007669"/>
    <property type="project" value="TreeGrafter"/>
</dbReference>
<dbReference type="EMBL" id="FTOF01000001">
    <property type="protein sequence ID" value="SIS38685.1"/>
    <property type="molecule type" value="Genomic_DNA"/>
</dbReference>
<gene>
    <name evidence="1" type="ORF">SAMN05444817_101129</name>
</gene>
<dbReference type="Gene3D" id="3.40.50.300">
    <property type="entry name" value="P-loop containing nucleotide triphosphate hydrolases"/>
    <property type="match status" value="1"/>
</dbReference>
<dbReference type="GO" id="GO:0009898">
    <property type="term" value="C:cytoplasmic side of plasma membrane"/>
    <property type="evidence" value="ECO:0007669"/>
    <property type="project" value="TreeGrafter"/>
</dbReference>
<proteinExistence type="predicted"/>
<dbReference type="GO" id="GO:0016887">
    <property type="term" value="F:ATP hydrolysis activity"/>
    <property type="evidence" value="ECO:0007669"/>
    <property type="project" value="TreeGrafter"/>
</dbReference>
<dbReference type="AlphaFoldDB" id="A0A1N7INM4"/>
<dbReference type="SUPFAM" id="SSF52540">
    <property type="entry name" value="P-loop containing nucleoside triphosphate hydrolases"/>
    <property type="match status" value="1"/>
</dbReference>
<dbReference type="Proteomes" id="UP000186292">
    <property type="component" value="Unassembled WGS sequence"/>
</dbReference>
<evidence type="ECO:0000313" key="1">
    <source>
        <dbReference type="EMBL" id="SIS38685.1"/>
    </source>
</evidence>
<name>A0A1N7INM4_9CORY</name>
<keyword evidence="1" id="KW-0067">ATP-binding</keyword>
<sequence length="386" mass="39028">MAGYPQKRGDLLEGAFQLGDGEAMTSETAPILIAVDDALLHPEATHLAAATGRPIIDSSGPGDFVRHYSRAFAVLIDAARTPDLESLPPRGGVFLLSGDTGTPPADAFILPAQAADLLKALGKLALESSGGAREGAASRVSRSRPSTGSVGAAGAVGTVVAFVGAAGGAGTSTIAAAVARAAAADTHPVVVDAHRYSGGLDLLLGVEEEVGARWGEIEIGEGTVDRAQLRQALPQTKDGIAVLTAARTTVPAAAGAHGGLRAEVDRVTTVLGAGGFTVVDAPPDALPNRCDHAFVVVPAEVRAAAAAALISSECRAANTPVSLVLRHRGWSGLSAEEVERVAGADVIAEVKHLPRLVRACEVDGLPARLPRPLSTAAETILEAANG</sequence>
<keyword evidence="2" id="KW-1185">Reference proteome</keyword>
<organism evidence="1 2">
    <name type="scientific">Corynebacterium appendicis CIP 107643</name>
    <dbReference type="NCBI Taxonomy" id="1161099"/>
    <lineage>
        <taxon>Bacteria</taxon>
        <taxon>Bacillati</taxon>
        <taxon>Actinomycetota</taxon>
        <taxon>Actinomycetes</taxon>
        <taxon>Mycobacteriales</taxon>
        <taxon>Corynebacteriaceae</taxon>
        <taxon>Corynebacterium</taxon>
    </lineage>
</organism>
<dbReference type="GO" id="GO:0051782">
    <property type="term" value="P:negative regulation of cell division"/>
    <property type="evidence" value="ECO:0007669"/>
    <property type="project" value="TreeGrafter"/>
</dbReference>
<reference evidence="2" key="1">
    <citation type="submission" date="2017-01" db="EMBL/GenBank/DDBJ databases">
        <authorList>
            <person name="Varghese N."/>
            <person name="Submissions S."/>
        </authorList>
    </citation>
    <scope>NUCLEOTIDE SEQUENCE [LARGE SCALE GENOMIC DNA]</scope>
    <source>
        <strain evidence="2">DSM 44531</strain>
    </source>
</reference>
<dbReference type="GO" id="GO:0005829">
    <property type="term" value="C:cytosol"/>
    <property type="evidence" value="ECO:0007669"/>
    <property type="project" value="TreeGrafter"/>
</dbReference>
<protein>
    <submittedName>
        <fullName evidence="1">Helicase/secretion neighborhood CpaE-like protein</fullName>
    </submittedName>
</protein>
<dbReference type="PANTHER" id="PTHR43384">
    <property type="entry name" value="SEPTUM SITE-DETERMINING PROTEIN MIND HOMOLOG, CHLOROPLASTIC-RELATED"/>
    <property type="match status" value="1"/>
</dbReference>
<dbReference type="InterPro" id="IPR027417">
    <property type="entry name" value="P-loop_NTPase"/>
</dbReference>